<proteinExistence type="predicted"/>
<dbReference type="AlphaFoldDB" id="A0A6J6EPE1"/>
<reference evidence="1" key="1">
    <citation type="submission" date="2020-05" db="EMBL/GenBank/DDBJ databases">
        <authorList>
            <person name="Chiriac C."/>
            <person name="Salcher M."/>
            <person name="Ghai R."/>
            <person name="Kavagutti S V."/>
        </authorList>
    </citation>
    <scope>NUCLEOTIDE SEQUENCE</scope>
</reference>
<gene>
    <name evidence="1" type="ORF">UFOPK1603_01472</name>
</gene>
<organism evidence="1">
    <name type="scientific">freshwater metagenome</name>
    <dbReference type="NCBI Taxonomy" id="449393"/>
    <lineage>
        <taxon>unclassified sequences</taxon>
        <taxon>metagenomes</taxon>
        <taxon>ecological metagenomes</taxon>
    </lineage>
</organism>
<name>A0A6J6EPE1_9ZZZZ</name>
<evidence type="ECO:0000313" key="1">
    <source>
        <dbReference type="EMBL" id="CAB4576423.1"/>
    </source>
</evidence>
<accession>A0A6J6EPE1</accession>
<sequence length="185" mass="19503">MDLHCLTRDPLSGLAHVGLDHRSLEEPPAVRHHLGDLIGELTSGLSEHHHAAELGLGELVVGDGLAKDDAVERVLMSIFVCGLHDADGTSSGLQTAVFETSHLVIETLAEAFVATNLICLGHKPVIERDFVGVHAAVADGVDCSAFHLSATGCAAVDAGLLNKSETVAFATGLGHHKHRECFVRE</sequence>
<protein>
    <submittedName>
        <fullName evidence="1">Unannotated protein</fullName>
    </submittedName>
</protein>
<dbReference type="EMBL" id="CAEZTG010000162">
    <property type="protein sequence ID" value="CAB4576423.1"/>
    <property type="molecule type" value="Genomic_DNA"/>
</dbReference>